<dbReference type="Proteomes" id="UP000235392">
    <property type="component" value="Unassembled WGS sequence"/>
</dbReference>
<reference evidence="2 3" key="1">
    <citation type="submission" date="2017-11" db="EMBL/GenBank/DDBJ databases">
        <title>De novo assembly and phasing of dikaryotic genomes from two isolates of Puccinia coronata f. sp. avenae, the causal agent of oat crown rust.</title>
        <authorList>
            <person name="Miller M.E."/>
            <person name="Zhang Y."/>
            <person name="Omidvar V."/>
            <person name="Sperschneider J."/>
            <person name="Schwessinger B."/>
            <person name="Raley C."/>
            <person name="Palmer J.M."/>
            <person name="Garnica D."/>
            <person name="Upadhyaya N."/>
            <person name="Rathjen J."/>
            <person name="Taylor J.M."/>
            <person name="Park R.F."/>
            <person name="Dodds P.N."/>
            <person name="Hirsch C.D."/>
            <person name="Kianian S.F."/>
            <person name="Figueroa M."/>
        </authorList>
    </citation>
    <scope>NUCLEOTIDE SEQUENCE [LARGE SCALE GENOMIC DNA]</scope>
    <source>
        <strain evidence="2">12SD80</strain>
    </source>
</reference>
<protein>
    <submittedName>
        <fullName evidence="2">Uncharacterized protein</fullName>
    </submittedName>
</protein>
<evidence type="ECO:0000313" key="2">
    <source>
        <dbReference type="EMBL" id="PLW28884.1"/>
    </source>
</evidence>
<accession>A0A2N5TTS2</accession>
<sequence>MDSLAIRILINVMSSHNVSSHFQFLQIITGQYEFACLVLQSKIFLRVFCIGRLLNVDTHSMSTSRQAMRSKRISPHNSTRLNSASPLSLHQKTFPQSPSGTTVKSPLQLILLFHKAHDAIFKQSIEVPLLGTYHGAHSDEDLFIFLKTKRVHCAGPLFPQFEPGQPVATTGQAVPNPPSLFEHLAKATKLPVDGDRSSPLRGQRATSPLVIPSDSLTGKKIRNQFDVQRLKRINIHPGRQTGIPGHRRK</sequence>
<proteinExistence type="predicted"/>
<comment type="caution">
    <text evidence="2">The sequence shown here is derived from an EMBL/GenBank/DDBJ whole genome shotgun (WGS) entry which is preliminary data.</text>
</comment>
<feature type="compositionally biased region" description="Polar residues" evidence="1">
    <location>
        <begin position="75"/>
        <end position="101"/>
    </location>
</feature>
<dbReference type="AlphaFoldDB" id="A0A2N5TTS2"/>
<organism evidence="2 3">
    <name type="scientific">Puccinia coronata f. sp. avenae</name>
    <dbReference type="NCBI Taxonomy" id="200324"/>
    <lineage>
        <taxon>Eukaryota</taxon>
        <taxon>Fungi</taxon>
        <taxon>Dikarya</taxon>
        <taxon>Basidiomycota</taxon>
        <taxon>Pucciniomycotina</taxon>
        <taxon>Pucciniomycetes</taxon>
        <taxon>Pucciniales</taxon>
        <taxon>Pucciniaceae</taxon>
        <taxon>Puccinia</taxon>
    </lineage>
</organism>
<evidence type="ECO:0000256" key="1">
    <source>
        <dbReference type="SAM" id="MobiDB-lite"/>
    </source>
</evidence>
<feature type="region of interest" description="Disordered" evidence="1">
    <location>
        <begin position="68"/>
        <end position="101"/>
    </location>
</feature>
<dbReference type="EMBL" id="PGCI01000349">
    <property type="protein sequence ID" value="PLW28884.1"/>
    <property type="molecule type" value="Genomic_DNA"/>
</dbReference>
<name>A0A2N5TTS2_9BASI</name>
<evidence type="ECO:0000313" key="3">
    <source>
        <dbReference type="Proteomes" id="UP000235392"/>
    </source>
</evidence>
<gene>
    <name evidence="2" type="ORF">PCASD_15800</name>
</gene>
<feature type="region of interest" description="Disordered" evidence="1">
    <location>
        <begin position="191"/>
        <end position="213"/>
    </location>
</feature>